<dbReference type="Gene3D" id="2.120.10.30">
    <property type="entry name" value="TolB, C-terminal domain"/>
    <property type="match status" value="1"/>
</dbReference>
<name>A0ABT5DNS4_9BACT</name>
<evidence type="ECO:0000256" key="3">
    <source>
        <dbReference type="SAM" id="SignalP"/>
    </source>
</evidence>
<dbReference type="RefSeq" id="WP_272083575.1">
    <property type="nucleotide sequence ID" value="NZ_JAQNDL010000001.1"/>
</dbReference>
<evidence type="ECO:0000256" key="2">
    <source>
        <dbReference type="SAM" id="MobiDB-lite"/>
    </source>
</evidence>
<dbReference type="EMBL" id="JAQNDL010000001">
    <property type="protein sequence ID" value="MDC0715304.1"/>
    <property type="molecule type" value="Genomic_DNA"/>
</dbReference>
<evidence type="ECO:0000259" key="4">
    <source>
        <dbReference type="Pfam" id="PF00326"/>
    </source>
</evidence>
<dbReference type="SUPFAM" id="SSF82171">
    <property type="entry name" value="DPP6 N-terminal domain-like"/>
    <property type="match status" value="1"/>
</dbReference>
<proteinExistence type="predicted"/>
<dbReference type="Proteomes" id="UP001221686">
    <property type="component" value="Unassembled WGS sequence"/>
</dbReference>
<dbReference type="SUPFAM" id="SSF53474">
    <property type="entry name" value="alpha/beta-Hydrolases"/>
    <property type="match status" value="1"/>
</dbReference>
<keyword evidence="3" id="KW-0732">Signal</keyword>
<keyword evidence="1" id="KW-0378">Hydrolase</keyword>
<dbReference type="InterPro" id="IPR001375">
    <property type="entry name" value="Peptidase_S9_cat"/>
</dbReference>
<dbReference type="Gene3D" id="3.40.50.1820">
    <property type="entry name" value="alpha/beta hydrolase"/>
    <property type="match status" value="1"/>
</dbReference>
<evidence type="ECO:0000256" key="1">
    <source>
        <dbReference type="ARBA" id="ARBA00022801"/>
    </source>
</evidence>
<sequence length="700" mass="75749">MRRSLLLSLGLAVVPACSSPTPADAGKAAPPATKAATPPAAAPAAEAPELIPRELLFGNPERVNVQISPDGQHLAYVAPVDGVLNVHVAPAGDPTAAKAVTADKARGITQYFWSYRPDTLLYMRDTGGDEDFHLYSLDLKTGESRDLTPFPKTRAAVNGVSHLHPDVVLVGMNDRDQQWHDLYRVDLATGARTLVERNDQKLSGYVTDPDFKVRLATRTRDDGGTEVLKPDGPGKWKVFEQIPFDDSLSTGFGGFTTDGKTAYLRESRDRNTVALYAVDLDTGAKKLLLEDPRADISSAMADPRTGVVRAVATNYLREEWKALDDSISRDLENLKAIGPGVVSVTSTTLDDSTWIVAYAAAEAPAIYYRYTRSGGSLTKLFAARPALEGKPLTKQWPQEIPSRDGLTLVSYLTLPHQSDPEQDGKPNTPAPLVLHVHGGPWARDSYGYASTPQWLANRGYAVLQVNYRGSTGFGKDFVNKSNFEWSGKMHEDLIDAVDWAIKQGITTADQVAIMGGSYGGYATLVGLTFTPDTFKCGVDVVGPSNLVTLFETFPAYWASFMQQWYHRVGDSRTDEGKQKLLARSPISHVDKIKKPLLIAQGANDPRVKQAESDQIVEAMKAKNIPVTYVLFPDEGHGFARSENNKAFTAAAEGFLGTCLGGRVEPVGKDLAGSSITVPVGADIVPGLADALRSHTQAIKN</sequence>
<feature type="signal peptide" evidence="3">
    <location>
        <begin position="1"/>
        <end position="25"/>
    </location>
</feature>
<evidence type="ECO:0000313" key="6">
    <source>
        <dbReference type="Proteomes" id="UP001221686"/>
    </source>
</evidence>
<reference evidence="5 6" key="1">
    <citation type="submission" date="2022-11" db="EMBL/GenBank/DDBJ databases">
        <title>Minimal conservation of predation-associated metabolite biosynthetic gene clusters underscores biosynthetic potential of Myxococcota including descriptions for ten novel species: Archangium lansinium sp. nov., Myxococcus landrumus sp. nov., Nannocystis bai.</title>
        <authorList>
            <person name="Ahearne A."/>
            <person name="Stevens C."/>
            <person name="Dowd S."/>
        </authorList>
    </citation>
    <scope>NUCLEOTIDE SEQUENCE [LARGE SCALE GENOMIC DNA]</scope>
    <source>
        <strain evidence="5 6">BB15-2</strain>
    </source>
</reference>
<feature type="domain" description="Peptidase S9 prolyl oligopeptidase catalytic" evidence="4">
    <location>
        <begin position="449"/>
        <end position="661"/>
    </location>
</feature>
<organism evidence="5 6">
    <name type="scientific">Nannocystis bainbridge</name>
    <dbReference type="NCBI Taxonomy" id="2995303"/>
    <lineage>
        <taxon>Bacteria</taxon>
        <taxon>Pseudomonadati</taxon>
        <taxon>Myxococcota</taxon>
        <taxon>Polyangia</taxon>
        <taxon>Nannocystales</taxon>
        <taxon>Nannocystaceae</taxon>
        <taxon>Nannocystis</taxon>
    </lineage>
</organism>
<dbReference type="PANTHER" id="PTHR42776:SF27">
    <property type="entry name" value="DIPEPTIDYL PEPTIDASE FAMILY MEMBER 6"/>
    <property type="match status" value="1"/>
</dbReference>
<dbReference type="InterPro" id="IPR011042">
    <property type="entry name" value="6-blade_b-propeller_TolB-like"/>
</dbReference>
<feature type="region of interest" description="Disordered" evidence="2">
    <location>
        <begin position="20"/>
        <end position="44"/>
    </location>
</feature>
<protein>
    <submittedName>
        <fullName evidence="5">S9 family peptidase</fullName>
    </submittedName>
</protein>
<evidence type="ECO:0000313" key="5">
    <source>
        <dbReference type="EMBL" id="MDC0715304.1"/>
    </source>
</evidence>
<accession>A0ABT5DNS4</accession>
<dbReference type="InterPro" id="IPR029058">
    <property type="entry name" value="AB_hydrolase_fold"/>
</dbReference>
<gene>
    <name evidence="5" type="ORF">POL25_00280</name>
</gene>
<dbReference type="PANTHER" id="PTHR42776">
    <property type="entry name" value="SERINE PEPTIDASE S9 FAMILY MEMBER"/>
    <property type="match status" value="1"/>
</dbReference>
<dbReference type="Pfam" id="PF00326">
    <property type="entry name" value="Peptidase_S9"/>
    <property type="match status" value="1"/>
</dbReference>
<keyword evidence="6" id="KW-1185">Reference proteome</keyword>
<comment type="caution">
    <text evidence="5">The sequence shown here is derived from an EMBL/GenBank/DDBJ whole genome shotgun (WGS) entry which is preliminary data.</text>
</comment>
<feature type="chain" id="PRO_5047412445" evidence="3">
    <location>
        <begin position="26"/>
        <end position="700"/>
    </location>
</feature>